<accession>A0A835H0S7</accession>
<reference evidence="1 2" key="1">
    <citation type="submission" date="2020-10" db="EMBL/GenBank/DDBJ databases">
        <title>The Coptis chinensis genome and diversification of protoberbering-type alkaloids.</title>
        <authorList>
            <person name="Wang B."/>
            <person name="Shu S."/>
            <person name="Song C."/>
            <person name="Liu Y."/>
        </authorList>
    </citation>
    <scope>NUCLEOTIDE SEQUENCE [LARGE SCALE GENOMIC DNA]</scope>
    <source>
        <strain evidence="1">HL-2020</strain>
        <tissue evidence="1">Leaf</tissue>
    </source>
</reference>
<protein>
    <submittedName>
        <fullName evidence="1">Uncharacterized protein</fullName>
    </submittedName>
</protein>
<proteinExistence type="predicted"/>
<keyword evidence="2" id="KW-1185">Reference proteome</keyword>
<name>A0A835H0S7_9MAGN</name>
<dbReference type="AlphaFoldDB" id="A0A835H0S7"/>
<comment type="caution">
    <text evidence="1">The sequence shown here is derived from an EMBL/GenBank/DDBJ whole genome shotgun (WGS) entry which is preliminary data.</text>
</comment>
<sequence>MLEGLETTCWGCGLRLLLSSYTPVFKCGWCGAITNQNLGKDRRESFRWRHWRDRSFGDSEGLDFSGGDGTGEIENLPLPVCVEDITDLNTDLGRLQRKSVKPR</sequence>
<dbReference type="OrthoDB" id="9909019at2759"/>
<gene>
    <name evidence="1" type="ORF">IFM89_030190</name>
</gene>
<dbReference type="EMBL" id="JADFTS010000009">
    <property type="protein sequence ID" value="KAF9590040.1"/>
    <property type="molecule type" value="Genomic_DNA"/>
</dbReference>
<organism evidence="1 2">
    <name type="scientific">Coptis chinensis</name>
    <dbReference type="NCBI Taxonomy" id="261450"/>
    <lineage>
        <taxon>Eukaryota</taxon>
        <taxon>Viridiplantae</taxon>
        <taxon>Streptophyta</taxon>
        <taxon>Embryophyta</taxon>
        <taxon>Tracheophyta</taxon>
        <taxon>Spermatophyta</taxon>
        <taxon>Magnoliopsida</taxon>
        <taxon>Ranunculales</taxon>
        <taxon>Ranunculaceae</taxon>
        <taxon>Coptidoideae</taxon>
        <taxon>Coptis</taxon>
    </lineage>
</organism>
<evidence type="ECO:0000313" key="1">
    <source>
        <dbReference type="EMBL" id="KAF9590040.1"/>
    </source>
</evidence>
<dbReference type="Proteomes" id="UP000631114">
    <property type="component" value="Unassembled WGS sequence"/>
</dbReference>
<evidence type="ECO:0000313" key="2">
    <source>
        <dbReference type="Proteomes" id="UP000631114"/>
    </source>
</evidence>